<sequence length="167" mass="18509">MRADTNDAPIAYFPGFLDDGDALTFQHALRHDITWRPAEGYSVGMDHGEQFPSSAVISLLRSRLQHQTGQNLEACRPVRLHTGADAMGYQADDSISDNDRPTLMVFLGEPRPITLRTRGGINETEVMLDHGALLVLQAGAERSHEYAFWEADSLEESIVLIFKGIKA</sequence>
<proteinExistence type="predicted"/>
<keyword evidence="1" id="KW-0223">Dioxygenase</keyword>
<gene>
    <name evidence="1" type="ORF">GURKE_02260</name>
</gene>
<protein>
    <submittedName>
        <fullName evidence="1">Alpha-ketoglutarate-dependent dioxygenase</fullName>
    </submittedName>
</protein>
<evidence type="ECO:0000313" key="1">
    <source>
        <dbReference type="EMBL" id="UTC28257.1"/>
    </source>
</evidence>
<accession>A0A9E7N499</accession>
<keyword evidence="1" id="KW-0560">Oxidoreductase</keyword>
<reference evidence="1" key="1">
    <citation type="submission" date="2022-04" db="EMBL/GenBank/DDBJ databases">
        <authorList>
            <person name="Friedrich I."/>
            <person name="Schneider D."/>
            <person name="Poehlein A."/>
            <person name="Hertel R."/>
            <person name="Daniel R."/>
        </authorList>
    </citation>
    <scope>NUCLEOTIDE SEQUENCE</scope>
</reference>
<dbReference type="Gene3D" id="2.60.120.590">
    <property type="entry name" value="Alpha-ketoglutarate-dependent dioxygenase AlkB-like"/>
    <property type="match status" value="1"/>
</dbReference>
<name>A0A9E7N499_9CAUD</name>
<evidence type="ECO:0000313" key="2">
    <source>
        <dbReference type="Proteomes" id="UP001055634"/>
    </source>
</evidence>
<keyword evidence="2" id="KW-1185">Reference proteome</keyword>
<dbReference type="SUPFAM" id="SSF51197">
    <property type="entry name" value="Clavaminate synthase-like"/>
    <property type="match status" value="1"/>
</dbReference>
<dbReference type="Proteomes" id="UP001055634">
    <property type="component" value="Segment"/>
</dbReference>
<dbReference type="GO" id="GO:0051213">
    <property type="term" value="F:dioxygenase activity"/>
    <property type="evidence" value="ECO:0007669"/>
    <property type="project" value="UniProtKB-KW"/>
</dbReference>
<organism evidence="1 2">
    <name type="scientific">Brevundimonas phage vB_BpoS-Gurke</name>
    <dbReference type="NCBI Taxonomy" id="2948599"/>
    <lineage>
        <taxon>Viruses</taxon>
        <taxon>Duplodnaviria</taxon>
        <taxon>Heunggongvirae</taxon>
        <taxon>Uroviricota</taxon>
        <taxon>Caudoviricetes</taxon>
        <taxon>Jeanschmidtviridae</taxon>
        <taxon>Kikimoravirus</taxon>
        <taxon>Kikimoravirus gurke</taxon>
    </lineage>
</organism>
<dbReference type="InterPro" id="IPR037151">
    <property type="entry name" value="AlkB-like_sf"/>
</dbReference>
<dbReference type="EMBL" id="ON529850">
    <property type="protein sequence ID" value="UTC28257.1"/>
    <property type="molecule type" value="Genomic_DNA"/>
</dbReference>